<protein>
    <recommendedName>
        <fullName evidence="4">Cytochrome p450 protein</fullName>
    </recommendedName>
</protein>
<feature type="signal peptide" evidence="1">
    <location>
        <begin position="1"/>
        <end position="18"/>
    </location>
</feature>
<gene>
    <name evidence="2" type="ORF">PVAG01_03765</name>
</gene>
<dbReference type="Proteomes" id="UP001629113">
    <property type="component" value="Unassembled WGS sequence"/>
</dbReference>
<evidence type="ECO:0000313" key="3">
    <source>
        <dbReference type="Proteomes" id="UP001629113"/>
    </source>
</evidence>
<keyword evidence="1" id="KW-0732">Signal</keyword>
<proteinExistence type="predicted"/>
<organism evidence="2 3">
    <name type="scientific">Phlyctema vagabunda</name>
    <dbReference type="NCBI Taxonomy" id="108571"/>
    <lineage>
        <taxon>Eukaryota</taxon>
        <taxon>Fungi</taxon>
        <taxon>Dikarya</taxon>
        <taxon>Ascomycota</taxon>
        <taxon>Pezizomycotina</taxon>
        <taxon>Leotiomycetes</taxon>
        <taxon>Helotiales</taxon>
        <taxon>Dermateaceae</taxon>
        <taxon>Phlyctema</taxon>
    </lineage>
</organism>
<evidence type="ECO:0000313" key="2">
    <source>
        <dbReference type="EMBL" id="KAL3424484.1"/>
    </source>
</evidence>
<evidence type="ECO:0008006" key="4">
    <source>
        <dbReference type="Google" id="ProtNLM"/>
    </source>
</evidence>
<comment type="caution">
    <text evidence="2">The sequence shown here is derived from an EMBL/GenBank/DDBJ whole genome shotgun (WGS) entry which is preliminary data.</text>
</comment>
<dbReference type="EMBL" id="JBFCZG010000003">
    <property type="protein sequence ID" value="KAL3424484.1"/>
    <property type="molecule type" value="Genomic_DNA"/>
</dbReference>
<feature type="chain" id="PRO_5046933287" description="Cytochrome p450 protein" evidence="1">
    <location>
        <begin position="19"/>
        <end position="187"/>
    </location>
</feature>
<evidence type="ECO:0000256" key="1">
    <source>
        <dbReference type="SAM" id="SignalP"/>
    </source>
</evidence>
<keyword evidence="3" id="KW-1185">Reference proteome</keyword>
<name>A0ABR4PMF0_9HELO</name>
<reference evidence="2 3" key="1">
    <citation type="submission" date="2024-06" db="EMBL/GenBank/DDBJ databases">
        <title>Complete genome of Phlyctema vagabunda strain 19-DSS-EL-015.</title>
        <authorList>
            <person name="Fiorenzani C."/>
        </authorList>
    </citation>
    <scope>NUCLEOTIDE SEQUENCE [LARGE SCALE GENOMIC DNA]</scope>
    <source>
        <strain evidence="2 3">19-DSS-EL-015</strain>
    </source>
</reference>
<accession>A0ABR4PMF0</accession>
<sequence>MQLTRLFSLASYMGVVLGSAVPLHRRETFTNITLYAYGTNISGLPILYGDGLAYIGAEESSNLSSLTWEISNTGTEPWNVTTSDGSNSNSSTAASFYIIDDGTSFAAAGFLSANTTTTTNMSTTGFSMFGGQVIHIADSMYEAQFWAQATAQDGVWSLMWNADGSTQVDSVPVAVKTLPPGRSSDQA</sequence>